<accession>A0A923LE75</accession>
<proteinExistence type="predicted"/>
<dbReference type="Gene3D" id="1.20.1540.10">
    <property type="entry name" value="Rhomboid-like"/>
    <property type="match status" value="1"/>
</dbReference>
<dbReference type="RefSeq" id="WP_186873866.1">
    <property type="nucleotide sequence ID" value="NZ_JACOOR010000009.1"/>
</dbReference>
<sequence length="293" mass="33719">MNWIDKLEKKFGRYAISNLMYYVIILYALGYVISVVAPDFYTGYLSLDPTAIMRGQIWRIVTFIIYPPSSGLFFFLISMYLYYSIGKVLEMQWGAFRFNLYLLTGVLLHVVAAFLSCYVFGANIGPMFGTYYLNYSLFFAFAATYPDMQFLLFFIIPIKAKWLGIINAIYFGVTILAGFAAPYLSYTSKLALIQAGIIPHPAFAVMALVSLGNFLIFFFGMKNMRRYSPKEVHRRQVYSRSVQQGEKRASVHKCAVCGRTEKDGEDLVFRYCSKCNGNYEYCQDHLFTHEHVK</sequence>
<dbReference type="EMBL" id="JACOOR010000009">
    <property type="protein sequence ID" value="MBC5660919.1"/>
    <property type="molecule type" value="Genomic_DNA"/>
</dbReference>
<dbReference type="AlphaFoldDB" id="A0A923LE75"/>
<feature type="transmembrane region" description="Helical" evidence="5">
    <location>
        <begin position="133"/>
        <end position="156"/>
    </location>
</feature>
<dbReference type="GO" id="GO:0016020">
    <property type="term" value="C:membrane"/>
    <property type="evidence" value="ECO:0007669"/>
    <property type="project" value="UniProtKB-SubCell"/>
</dbReference>
<gene>
    <name evidence="6" type="ORF">H8S44_14245</name>
</gene>
<feature type="transmembrane region" description="Helical" evidence="5">
    <location>
        <begin position="20"/>
        <end position="37"/>
    </location>
</feature>
<dbReference type="Proteomes" id="UP000649345">
    <property type="component" value="Unassembled WGS sequence"/>
</dbReference>
<feature type="transmembrane region" description="Helical" evidence="5">
    <location>
        <begin position="57"/>
        <end position="83"/>
    </location>
</feature>
<feature type="transmembrane region" description="Helical" evidence="5">
    <location>
        <begin position="198"/>
        <end position="220"/>
    </location>
</feature>
<feature type="transmembrane region" description="Helical" evidence="5">
    <location>
        <begin position="95"/>
        <end position="121"/>
    </location>
</feature>
<name>A0A923LE75_9FIRM</name>
<comment type="caution">
    <text evidence="6">The sequence shown here is derived from an EMBL/GenBank/DDBJ whole genome shotgun (WGS) entry which is preliminary data.</text>
</comment>
<keyword evidence="2 5" id="KW-0812">Transmembrane</keyword>
<protein>
    <recommendedName>
        <fullName evidence="8">Rhomboid family intramembrane serine protease</fullName>
    </recommendedName>
</protein>
<evidence type="ECO:0000313" key="7">
    <source>
        <dbReference type="Proteomes" id="UP000649345"/>
    </source>
</evidence>
<comment type="subcellular location">
    <subcellularLocation>
        <location evidence="1">Membrane</location>
        <topology evidence="1">Multi-pass membrane protein</topology>
    </subcellularLocation>
</comment>
<keyword evidence="4 5" id="KW-0472">Membrane</keyword>
<evidence type="ECO:0000256" key="5">
    <source>
        <dbReference type="SAM" id="Phobius"/>
    </source>
</evidence>
<evidence type="ECO:0008006" key="8">
    <source>
        <dbReference type="Google" id="ProtNLM"/>
    </source>
</evidence>
<keyword evidence="3 5" id="KW-1133">Transmembrane helix</keyword>
<reference evidence="6" key="1">
    <citation type="submission" date="2020-08" db="EMBL/GenBank/DDBJ databases">
        <title>Genome public.</title>
        <authorList>
            <person name="Liu C."/>
            <person name="Sun Q."/>
        </authorList>
    </citation>
    <scope>NUCLEOTIDE SEQUENCE</scope>
    <source>
        <strain evidence="6">NSJ-68</strain>
    </source>
</reference>
<feature type="transmembrane region" description="Helical" evidence="5">
    <location>
        <begin position="168"/>
        <end position="186"/>
    </location>
</feature>
<evidence type="ECO:0000256" key="3">
    <source>
        <dbReference type="ARBA" id="ARBA00022989"/>
    </source>
</evidence>
<evidence type="ECO:0000256" key="1">
    <source>
        <dbReference type="ARBA" id="ARBA00004141"/>
    </source>
</evidence>
<keyword evidence="7" id="KW-1185">Reference proteome</keyword>
<dbReference type="InterPro" id="IPR035952">
    <property type="entry name" value="Rhomboid-like_sf"/>
</dbReference>
<evidence type="ECO:0000256" key="2">
    <source>
        <dbReference type="ARBA" id="ARBA00022692"/>
    </source>
</evidence>
<organism evidence="6 7">
    <name type="scientific">Anaerosacchariphilus hominis</name>
    <dbReference type="NCBI Taxonomy" id="2763017"/>
    <lineage>
        <taxon>Bacteria</taxon>
        <taxon>Bacillati</taxon>
        <taxon>Bacillota</taxon>
        <taxon>Clostridia</taxon>
        <taxon>Lachnospirales</taxon>
        <taxon>Lachnospiraceae</taxon>
        <taxon>Anaerosacchariphilus</taxon>
    </lineage>
</organism>
<evidence type="ECO:0000256" key="4">
    <source>
        <dbReference type="ARBA" id="ARBA00023136"/>
    </source>
</evidence>
<dbReference type="SUPFAM" id="SSF144091">
    <property type="entry name" value="Rhomboid-like"/>
    <property type="match status" value="1"/>
</dbReference>
<evidence type="ECO:0000313" key="6">
    <source>
        <dbReference type="EMBL" id="MBC5660919.1"/>
    </source>
</evidence>